<feature type="transmembrane region" description="Helical" evidence="1">
    <location>
        <begin position="131"/>
        <end position="150"/>
    </location>
</feature>
<feature type="transmembrane region" description="Helical" evidence="1">
    <location>
        <begin position="46"/>
        <end position="71"/>
    </location>
</feature>
<keyword evidence="3" id="KW-1185">Reference proteome</keyword>
<name>A0ABP3I3A0_9BACL</name>
<gene>
    <name evidence="2" type="ORF">GCM10008933_20020</name>
</gene>
<evidence type="ECO:0000256" key="1">
    <source>
        <dbReference type="SAM" id="Phobius"/>
    </source>
</evidence>
<evidence type="ECO:0000313" key="2">
    <source>
        <dbReference type="EMBL" id="GAA0389043.1"/>
    </source>
</evidence>
<dbReference type="InterPro" id="IPR034804">
    <property type="entry name" value="SQR/QFR_C/D"/>
</dbReference>
<dbReference type="EMBL" id="BAAACX010000008">
    <property type="protein sequence ID" value="GAA0389043.1"/>
    <property type="molecule type" value="Genomic_DNA"/>
</dbReference>
<keyword evidence="1" id="KW-0812">Transmembrane</keyword>
<reference evidence="3" key="1">
    <citation type="journal article" date="2019" name="Int. J. Syst. Evol. Microbiol.">
        <title>The Global Catalogue of Microorganisms (GCM) 10K type strain sequencing project: providing services to taxonomists for standard genome sequencing and annotation.</title>
        <authorList>
            <consortium name="The Broad Institute Genomics Platform"/>
            <consortium name="The Broad Institute Genome Sequencing Center for Infectious Disease"/>
            <person name="Wu L."/>
            <person name="Ma J."/>
        </authorList>
    </citation>
    <scope>NUCLEOTIDE SEQUENCE [LARGE SCALE GENOMIC DNA]</scope>
    <source>
        <strain evidence="3">JCM 12774</strain>
    </source>
</reference>
<dbReference type="Proteomes" id="UP001500340">
    <property type="component" value="Unassembled WGS sequence"/>
</dbReference>
<protein>
    <submittedName>
        <fullName evidence="2">Uncharacterized protein</fullName>
    </submittedName>
</protein>
<keyword evidence="1" id="KW-1133">Transmembrane helix</keyword>
<feature type="transmembrane region" description="Helical" evidence="1">
    <location>
        <begin position="15"/>
        <end position="40"/>
    </location>
</feature>
<comment type="caution">
    <text evidence="2">The sequence shown here is derived from an EMBL/GenBank/DDBJ whole genome shotgun (WGS) entry which is preliminary data.</text>
</comment>
<feature type="transmembrane region" description="Helical" evidence="1">
    <location>
        <begin position="170"/>
        <end position="188"/>
    </location>
</feature>
<evidence type="ECO:0000313" key="3">
    <source>
        <dbReference type="Proteomes" id="UP001500340"/>
    </source>
</evidence>
<sequence>MENQWIAGNRGMKKIVAVFGALSTVLFMVHLGFACVYYAGLMPYSYIHMSIGGVLSIVMSVHMLFAIILMVRNRQRDKKAKTYPGLNGSMMLQFATGILTGVFLLLHVLVIELNKSLDGVWLNLIYGAVELLFILIVSVHIAVSVPKHFISMGWIRQRAAYPLIQRRTNIFLALMFVLYAGSQIRFWTV</sequence>
<accession>A0ABP3I3A0</accession>
<feature type="transmembrane region" description="Helical" evidence="1">
    <location>
        <begin position="92"/>
        <end position="111"/>
    </location>
</feature>
<proteinExistence type="predicted"/>
<keyword evidence="1" id="KW-0472">Membrane</keyword>
<organism evidence="2 3">
    <name type="scientific">Paenibacillus motobuensis</name>
    <dbReference type="NCBI Taxonomy" id="295324"/>
    <lineage>
        <taxon>Bacteria</taxon>
        <taxon>Bacillati</taxon>
        <taxon>Bacillota</taxon>
        <taxon>Bacilli</taxon>
        <taxon>Bacillales</taxon>
        <taxon>Paenibacillaceae</taxon>
        <taxon>Paenibacillus</taxon>
    </lineage>
</organism>
<dbReference type="SUPFAM" id="SSF81343">
    <property type="entry name" value="Fumarate reductase respiratory complex transmembrane subunits"/>
    <property type="match status" value="1"/>
</dbReference>